<reference evidence="3" key="1">
    <citation type="submission" date="2014-01" db="EMBL/GenBank/DDBJ databases">
        <title>The Genome Sequence of Anopheles melas CM1001059_A (V2).</title>
        <authorList>
            <consortium name="The Broad Institute Genomics Platform"/>
            <person name="Neafsey D.E."/>
            <person name="Besansky N."/>
            <person name="Howell P."/>
            <person name="Walton C."/>
            <person name="Young S.K."/>
            <person name="Zeng Q."/>
            <person name="Gargeya S."/>
            <person name="Fitzgerald M."/>
            <person name="Haas B."/>
            <person name="Abouelleil A."/>
            <person name="Allen A.W."/>
            <person name="Alvarado L."/>
            <person name="Arachchi H.M."/>
            <person name="Berlin A.M."/>
            <person name="Chapman S.B."/>
            <person name="Gainer-Dewar J."/>
            <person name="Goldberg J."/>
            <person name="Griggs A."/>
            <person name="Gujja S."/>
            <person name="Hansen M."/>
            <person name="Howarth C."/>
            <person name="Imamovic A."/>
            <person name="Ireland A."/>
            <person name="Larimer J."/>
            <person name="McCowan C."/>
            <person name="Murphy C."/>
            <person name="Pearson M."/>
            <person name="Poon T.W."/>
            <person name="Priest M."/>
            <person name="Roberts A."/>
            <person name="Saif S."/>
            <person name="Shea T."/>
            <person name="Sisk P."/>
            <person name="Sykes S."/>
            <person name="Wortman J."/>
            <person name="Nusbaum C."/>
            <person name="Birren B."/>
        </authorList>
    </citation>
    <scope>NUCLEOTIDE SEQUENCE [LARGE SCALE GENOMIC DNA]</scope>
    <source>
        <strain evidence="3">CM1001059</strain>
    </source>
</reference>
<reference evidence="2" key="2">
    <citation type="submission" date="2020-05" db="UniProtKB">
        <authorList>
            <consortium name="EnsemblMetazoa"/>
        </authorList>
    </citation>
    <scope>IDENTIFICATION</scope>
    <source>
        <strain evidence="2">CM1001059</strain>
    </source>
</reference>
<protein>
    <submittedName>
        <fullName evidence="2">Uncharacterized protein</fullName>
    </submittedName>
</protein>
<evidence type="ECO:0000256" key="1">
    <source>
        <dbReference type="SAM" id="MobiDB-lite"/>
    </source>
</evidence>
<sequence>MACKSKNGGTPEEEENQAKTIKAKRFHPTSVSLAVPSHCSESGEPSANLTMLSTSRSKLRPIEPPSSVTYSRSSFSSYCASSRTVTFRSWTYDVPFAPFSEVCANAVTFGKESGTVADVRVNRVRDGSQVKSFSPYTVKLDATTLILGRRKG</sequence>
<name>A0A182U5R1_9DIPT</name>
<proteinExistence type="predicted"/>
<feature type="region of interest" description="Disordered" evidence="1">
    <location>
        <begin position="1"/>
        <end position="23"/>
    </location>
</feature>
<dbReference type="Proteomes" id="UP000075902">
    <property type="component" value="Unassembled WGS sequence"/>
</dbReference>
<evidence type="ECO:0000313" key="3">
    <source>
        <dbReference type="Proteomes" id="UP000075902"/>
    </source>
</evidence>
<evidence type="ECO:0000313" key="2">
    <source>
        <dbReference type="EnsemblMetazoa" id="AMEC014396-PA"/>
    </source>
</evidence>
<dbReference type="EnsemblMetazoa" id="AMEC014396-RA">
    <property type="protein sequence ID" value="AMEC014396-PA"/>
    <property type="gene ID" value="AMEC014396"/>
</dbReference>
<keyword evidence="3" id="KW-1185">Reference proteome</keyword>
<dbReference type="AlphaFoldDB" id="A0A182U5R1"/>
<accession>A0A182U5R1</accession>
<dbReference type="VEuPathDB" id="VectorBase:AMEC014396"/>
<organism evidence="2 3">
    <name type="scientific">Anopheles melas</name>
    <dbReference type="NCBI Taxonomy" id="34690"/>
    <lineage>
        <taxon>Eukaryota</taxon>
        <taxon>Metazoa</taxon>
        <taxon>Ecdysozoa</taxon>
        <taxon>Arthropoda</taxon>
        <taxon>Hexapoda</taxon>
        <taxon>Insecta</taxon>
        <taxon>Pterygota</taxon>
        <taxon>Neoptera</taxon>
        <taxon>Endopterygota</taxon>
        <taxon>Diptera</taxon>
        <taxon>Nematocera</taxon>
        <taxon>Culicoidea</taxon>
        <taxon>Culicidae</taxon>
        <taxon>Anophelinae</taxon>
        <taxon>Anopheles</taxon>
    </lineage>
</organism>